<dbReference type="GO" id="GO:0016020">
    <property type="term" value="C:membrane"/>
    <property type="evidence" value="ECO:0007669"/>
    <property type="project" value="UniProtKB-SubCell"/>
</dbReference>
<name>A0A1T5BGI1_9SPHN</name>
<feature type="transmembrane region" description="Helical" evidence="6">
    <location>
        <begin position="274"/>
        <end position="295"/>
    </location>
</feature>
<dbReference type="CDD" id="cd17328">
    <property type="entry name" value="MFS_spinster_like"/>
    <property type="match status" value="1"/>
</dbReference>
<accession>A0A1T5BGI1</accession>
<feature type="domain" description="Major facilitator superfamily (MFS) profile" evidence="7">
    <location>
        <begin position="22"/>
        <end position="430"/>
    </location>
</feature>
<feature type="transmembrane region" description="Helical" evidence="6">
    <location>
        <begin position="402"/>
        <end position="425"/>
    </location>
</feature>
<feature type="transmembrane region" description="Helical" evidence="6">
    <location>
        <begin position="190"/>
        <end position="209"/>
    </location>
</feature>
<protein>
    <submittedName>
        <fullName evidence="8">Sugar phosphate permease</fullName>
    </submittedName>
</protein>
<gene>
    <name evidence="8" type="ORF">SAMN06295920_1039</name>
</gene>
<evidence type="ECO:0000256" key="6">
    <source>
        <dbReference type="SAM" id="Phobius"/>
    </source>
</evidence>
<proteinExistence type="predicted"/>
<dbReference type="SUPFAM" id="SSF103473">
    <property type="entry name" value="MFS general substrate transporter"/>
    <property type="match status" value="1"/>
</dbReference>
<dbReference type="RefSeq" id="WP_079647355.1">
    <property type="nucleotide sequence ID" value="NZ_FUYM01000003.1"/>
</dbReference>
<feature type="transmembrane region" description="Helical" evidence="6">
    <location>
        <begin position="114"/>
        <end position="136"/>
    </location>
</feature>
<dbReference type="AlphaFoldDB" id="A0A1T5BGI1"/>
<dbReference type="InterPro" id="IPR044770">
    <property type="entry name" value="MFS_spinster-like"/>
</dbReference>
<reference evidence="9" key="1">
    <citation type="submission" date="2017-02" db="EMBL/GenBank/DDBJ databases">
        <authorList>
            <person name="Varghese N."/>
            <person name="Submissions S."/>
        </authorList>
    </citation>
    <scope>NUCLEOTIDE SEQUENCE [LARGE SCALE GENOMIC DNA]</scope>
    <source>
        <strain evidence="9">UM2</strain>
    </source>
</reference>
<feature type="transmembrane region" description="Helical" evidence="6">
    <location>
        <begin position="89"/>
        <end position="108"/>
    </location>
</feature>
<feature type="transmembrane region" description="Helical" evidence="6">
    <location>
        <begin position="334"/>
        <end position="356"/>
    </location>
</feature>
<dbReference type="Proteomes" id="UP000189818">
    <property type="component" value="Unassembled WGS sequence"/>
</dbReference>
<dbReference type="PANTHER" id="PTHR23505">
    <property type="entry name" value="SPINSTER"/>
    <property type="match status" value="1"/>
</dbReference>
<dbReference type="PROSITE" id="PS50850">
    <property type="entry name" value="MFS"/>
    <property type="match status" value="1"/>
</dbReference>
<dbReference type="Gene3D" id="1.20.1250.20">
    <property type="entry name" value="MFS general substrate transporter like domains"/>
    <property type="match status" value="1"/>
</dbReference>
<evidence type="ECO:0000259" key="7">
    <source>
        <dbReference type="PROSITE" id="PS50850"/>
    </source>
</evidence>
<feature type="transmembrane region" description="Helical" evidence="6">
    <location>
        <begin position="234"/>
        <end position="254"/>
    </location>
</feature>
<dbReference type="EMBL" id="FUYM01000003">
    <property type="protein sequence ID" value="SKB46356.1"/>
    <property type="molecule type" value="Genomic_DNA"/>
</dbReference>
<keyword evidence="5 6" id="KW-0472">Membrane</keyword>
<keyword evidence="3 6" id="KW-0812">Transmembrane</keyword>
<dbReference type="InterPro" id="IPR020846">
    <property type="entry name" value="MFS_dom"/>
</dbReference>
<evidence type="ECO:0000256" key="2">
    <source>
        <dbReference type="ARBA" id="ARBA00022448"/>
    </source>
</evidence>
<feature type="transmembrane region" description="Helical" evidence="6">
    <location>
        <begin position="368"/>
        <end position="390"/>
    </location>
</feature>
<sequence length="433" mass="45395">MTADSAASAARPWPRPAYGYYVTGILLLAYTLSYVDRQILSLMVEPVKRDLQLTDTQISLLHGFAFAIFYTLVGLVLGRLADRCNRRSLIIAGIAIWCLATAACGFAGSLGALFLARIVVGVGEASLSPAAYSMLADYFQPERRGRAMGLYSLGVYLGSGLAFIVGGLVIAATKDAGPVALPGLGSFKPWQLAFVIVALPGLLVVPLMLTVREPVRRELAGSEGGFGHFVERRAFYAPAIMGYAVLAIVTFAYTAWLPTSFIRLWGWSPKEIGIAYGSIMLVFGSGGMILAGMVADRLAMRGRRDAHLGLSVVGTVAAVPFALAAGLAASPYAALALVGLTSFCISMSIALAPAALQSVTPNGLRGQMTALYLLLINLVGMGGGPTLVALCTDYGFGDELAVRNSVTIVTVCAASVSAALLALAVKPYRRLIG</sequence>
<feature type="transmembrane region" description="Helical" evidence="6">
    <location>
        <begin position="58"/>
        <end position="77"/>
    </location>
</feature>
<evidence type="ECO:0000256" key="4">
    <source>
        <dbReference type="ARBA" id="ARBA00022989"/>
    </source>
</evidence>
<evidence type="ECO:0000313" key="8">
    <source>
        <dbReference type="EMBL" id="SKB46356.1"/>
    </source>
</evidence>
<dbReference type="GO" id="GO:0022857">
    <property type="term" value="F:transmembrane transporter activity"/>
    <property type="evidence" value="ECO:0007669"/>
    <property type="project" value="InterPro"/>
</dbReference>
<dbReference type="Pfam" id="PF07690">
    <property type="entry name" value="MFS_1"/>
    <property type="match status" value="1"/>
</dbReference>
<dbReference type="OrthoDB" id="7400989at2"/>
<feature type="transmembrane region" description="Helical" evidence="6">
    <location>
        <begin position="307"/>
        <end position="328"/>
    </location>
</feature>
<dbReference type="InterPro" id="IPR011701">
    <property type="entry name" value="MFS"/>
</dbReference>
<keyword evidence="9" id="KW-1185">Reference proteome</keyword>
<feature type="transmembrane region" description="Helical" evidence="6">
    <location>
        <begin position="148"/>
        <end position="170"/>
    </location>
</feature>
<keyword evidence="2" id="KW-0813">Transport</keyword>
<evidence type="ECO:0000256" key="3">
    <source>
        <dbReference type="ARBA" id="ARBA00022692"/>
    </source>
</evidence>
<comment type="subcellular location">
    <subcellularLocation>
        <location evidence="1">Membrane</location>
        <topology evidence="1">Multi-pass membrane protein</topology>
    </subcellularLocation>
</comment>
<dbReference type="InterPro" id="IPR036259">
    <property type="entry name" value="MFS_trans_sf"/>
</dbReference>
<evidence type="ECO:0000256" key="1">
    <source>
        <dbReference type="ARBA" id="ARBA00004141"/>
    </source>
</evidence>
<evidence type="ECO:0000313" key="9">
    <source>
        <dbReference type="Proteomes" id="UP000189818"/>
    </source>
</evidence>
<evidence type="ECO:0000256" key="5">
    <source>
        <dbReference type="ARBA" id="ARBA00023136"/>
    </source>
</evidence>
<dbReference type="PANTHER" id="PTHR23505:SF79">
    <property type="entry name" value="PROTEIN SPINSTER"/>
    <property type="match status" value="1"/>
</dbReference>
<keyword evidence="4 6" id="KW-1133">Transmembrane helix</keyword>
<dbReference type="STRING" id="439228.SAMN06295920_1039"/>
<organism evidence="8 9">
    <name type="scientific">Rhizorhabdus histidinilytica</name>
    <dbReference type="NCBI Taxonomy" id="439228"/>
    <lineage>
        <taxon>Bacteria</taxon>
        <taxon>Pseudomonadati</taxon>
        <taxon>Pseudomonadota</taxon>
        <taxon>Alphaproteobacteria</taxon>
        <taxon>Sphingomonadales</taxon>
        <taxon>Sphingomonadaceae</taxon>
        <taxon>Rhizorhabdus</taxon>
    </lineage>
</organism>
<feature type="transmembrane region" description="Helical" evidence="6">
    <location>
        <begin position="18"/>
        <end position="35"/>
    </location>
</feature>